<accession>A0A2T5RF01</accession>
<evidence type="ECO:0000313" key="1">
    <source>
        <dbReference type="EMBL" id="PTV92659.1"/>
    </source>
</evidence>
<dbReference type="OrthoDB" id="1651171at2"/>
<dbReference type="Pfam" id="PF20323">
    <property type="entry name" value="DUF6618"/>
    <property type="match status" value="1"/>
</dbReference>
<evidence type="ECO:0000313" key="2">
    <source>
        <dbReference type="EMBL" id="TDP79596.1"/>
    </source>
</evidence>
<sequence length="104" mass="12045">MTFNCYYQKEKWPGRIVQFKDYGSYIEIRVESLSSITVIFGKTSLGFFACMPDYEAGCHLIEPENEVYNREKLISVMNPIDGTTVARALYVLFKGLEKKIENEQ</sequence>
<dbReference type="Proteomes" id="UP000295176">
    <property type="component" value="Unassembled WGS sequence"/>
</dbReference>
<dbReference type="RefSeq" id="WP_108142982.1">
    <property type="nucleotide sequence ID" value="NZ_QAXS01000070.1"/>
</dbReference>
<evidence type="ECO:0000313" key="3">
    <source>
        <dbReference type="Proteomes" id="UP000244089"/>
    </source>
</evidence>
<protein>
    <submittedName>
        <fullName evidence="1">Uncharacterized protein</fullName>
    </submittedName>
</protein>
<dbReference type="Proteomes" id="UP000244089">
    <property type="component" value="Unassembled WGS sequence"/>
</dbReference>
<dbReference type="EMBL" id="SNXX01000061">
    <property type="protein sequence ID" value="TDP79596.1"/>
    <property type="molecule type" value="Genomic_DNA"/>
</dbReference>
<dbReference type="EMBL" id="QAXS01000070">
    <property type="protein sequence ID" value="PTV92659.1"/>
    <property type="molecule type" value="Genomic_DNA"/>
</dbReference>
<reference evidence="1 3" key="1">
    <citation type="submission" date="2018-04" db="EMBL/GenBank/DDBJ databases">
        <title>Subsurface microbial communities from deep shales in Ohio and West Virginia, USA.</title>
        <authorList>
            <person name="Wrighton K."/>
        </authorList>
    </citation>
    <scope>NUCLEOTIDE SEQUENCE [LARGE SCALE GENOMIC DNA]</scope>
    <source>
        <strain evidence="2 4">MSL 7</strain>
        <strain evidence="1 3">WC1</strain>
    </source>
</reference>
<dbReference type="InterPro" id="IPR046726">
    <property type="entry name" value="DUF6618"/>
</dbReference>
<dbReference type="AlphaFoldDB" id="A0A2T5RF01"/>
<organism evidence="1 3">
    <name type="scientific">Halanaerobium saccharolyticum</name>
    <dbReference type="NCBI Taxonomy" id="43595"/>
    <lineage>
        <taxon>Bacteria</taxon>
        <taxon>Bacillati</taxon>
        <taxon>Bacillota</taxon>
        <taxon>Clostridia</taxon>
        <taxon>Halanaerobiales</taxon>
        <taxon>Halanaerobiaceae</taxon>
        <taxon>Halanaerobium</taxon>
    </lineage>
</organism>
<comment type="caution">
    <text evidence="1">The sequence shown here is derived from an EMBL/GenBank/DDBJ whole genome shotgun (WGS) entry which is preliminary data.</text>
</comment>
<proteinExistence type="predicted"/>
<evidence type="ECO:0000313" key="4">
    <source>
        <dbReference type="Proteomes" id="UP000295176"/>
    </source>
</evidence>
<name>A0A2T5RF01_9FIRM</name>
<gene>
    <name evidence="2" type="ORF">C7957_1611</name>
    <name evidence="1" type="ORF">C8C76_1701</name>
</gene>